<dbReference type="InterPro" id="IPR044965">
    <property type="entry name" value="Glyco_hydro_17_plant"/>
</dbReference>
<dbReference type="AlphaFoldDB" id="A0A8J4QA73"/>
<dbReference type="Pfam" id="PF00332">
    <property type="entry name" value="Glyco_hydro_17"/>
    <property type="match status" value="1"/>
</dbReference>
<keyword evidence="5 9" id="KW-0326">Glycosidase</keyword>
<dbReference type="SUPFAM" id="SSF51445">
    <property type="entry name" value="(Trans)glycosidases"/>
    <property type="match status" value="1"/>
</dbReference>
<dbReference type="FunFam" id="3.20.20.80:FF:000010">
    <property type="entry name" value="glucan endo-1,3-beta-glucosidase, basic"/>
    <property type="match status" value="1"/>
</dbReference>
<evidence type="ECO:0000256" key="5">
    <source>
        <dbReference type="ARBA" id="ARBA00023295"/>
    </source>
</evidence>
<evidence type="ECO:0000256" key="9">
    <source>
        <dbReference type="RuleBase" id="RU004336"/>
    </source>
</evidence>
<evidence type="ECO:0000256" key="2">
    <source>
        <dbReference type="ARBA" id="ARBA00008773"/>
    </source>
</evidence>
<protein>
    <recommendedName>
        <fullName evidence="3">glucan endo-1,3-beta-D-glucosidase</fullName>
        <ecNumber evidence="3">3.2.1.39</ecNumber>
    </recommendedName>
    <alternativeName>
        <fullName evidence="6">(1-&gt;3)-beta-glucan endohydrolase</fullName>
    </alternativeName>
    <alternativeName>
        <fullName evidence="7">Beta-1,3-endoglucanase</fullName>
    </alternativeName>
</protein>
<reference evidence="10" key="1">
    <citation type="submission" date="2020-03" db="EMBL/GenBank/DDBJ databases">
        <title>Castanea mollissima Vanexum genome sequencing.</title>
        <authorList>
            <person name="Staton M."/>
        </authorList>
    </citation>
    <scope>NUCLEOTIDE SEQUENCE</scope>
    <source>
        <tissue evidence="10">Leaf</tissue>
    </source>
</reference>
<comment type="similarity">
    <text evidence="2 8">Belongs to the glycosyl hydrolase 17 family.</text>
</comment>
<dbReference type="PROSITE" id="PS00587">
    <property type="entry name" value="GLYCOSYL_HYDROL_F17"/>
    <property type="match status" value="1"/>
</dbReference>
<keyword evidence="11" id="KW-1185">Reference proteome</keyword>
<comment type="catalytic activity">
    <reaction evidence="1">
        <text>Hydrolysis of (1-&gt;3)-beta-D-glucosidic linkages in (1-&gt;3)-beta-D-glucans.</text>
        <dbReference type="EC" id="3.2.1.39"/>
    </reaction>
</comment>
<accession>A0A8J4QA73</accession>
<dbReference type="PANTHER" id="PTHR32227">
    <property type="entry name" value="GLUCAN ENDO-1,3-BETA-GLUCOSIDASE BG1-RELATED-RELATED"/>
    <property type="match status" value="1"/>
</dbReference>
<evidence type="ECO:0000256" key="7">
    <source>
        <dbReference type="ARBA" id="ARBA00033417"/>
    </source>
</evidence>
<dbReference type="InterPro" id="IPR000490">
    <property type="entry name" value="Glyco_hydro_17"/>
</dbReference>
<dbReference type="Gene3D" id="3.20.20.80">
    <property type="entry name" value="Glycosidases"/>
    <property type="match status" value="1"/>
</dbReference>
<evidence type="ECO:0000313" key="10">
    <source>
        <dbReference type="EMBL" id="KAF3949350.1"/>
    </source>
</evidence>
<gene>
    <name evidence="10" type="ORF">CMV_024767</name>
</gene>
<evidence type="ECO:0000256" key="8">
    <source>
        <dbReference type="RuleBase" id="RU004335"/>
    </source>
</evidence>
<sequence>MFVRSAIQCWKRKRLYEQQIERLGNFQLQMHEQEHKDRKNPSVHLPSLFQCLLKLILIKIYYNFDAGAQSVGVCYGRNGNNLPSDGEVVDLYKSNGIGRMRIYEPYQTTLDALRGSNIELIIGILNSNLQALTDATAATNWVQNNITIYWPDVKFKYIAIGNEVHHDKAEAQFVLPAMQNIHKAIVAANLQDQIKVSTAIDTTLLGNNYPPSAGSFSDSASSYIIPIINFLVSNGAPLLANVYPYFAYTYKPQGISLPYALFTSPGVVVTDGCLQYQNLFDALLDALYSALEKVGAPNLQIVVSESGWPSEGGTAATIDNAGTYYKNLINHVKGGTPKKSGQAIETYLFAMFDENLKTGSEIEKHFGVFSPNKQPKYQISFG</sequence>
<dbReference type="GO" id="GO:0042973">
    <property type="term" value="F:glucan endo-1,3-beta-D-glucosidase activity"/>
    <property type="evidence" value="ECO:0007669"/>
    <property type="project" value="UniProtKB-EC"/>
</dbReference>
<evidence type="ECO:0000256" key="3">
    <source>
        <dbReference type="ARBA" id="ARBA00012780"/>
    </source>
</evidence>
<dbReference type="EC" id="3.2.1.39" evidence="3"/>
<keyword evidence="4 9" id="KW-0378">Hydrolase</keyword>
<evidence type="ECO:0000256" key="4">
    <source>
        <dbReference type="ARBA" id="ARBA00022801"/>
    </source>
</evidence>
<dbReference type="GO" id="GO:0005975">
    <property type="term" value="P:carbohydrate metabolic process"/>
    <property type="evidence" value="ECO:0007669"/>
    <property type="project" value="InterPro"/>
</dbReference>
<dbReference type="InterPro" id="IPR017853">
    <property type="entry name" value="GH"/>
</dbReference>
<comment type="caution">
    <text evidence="10">The sequence shown here is derived from an EMBL/GenBank/DDBJ whole genome shotgun (WGS) entry which is preliminary data.</text>
</comment>
<organism evidence="10 11">
    <name type="scientific">Castanea mollissima</name>
    <name type="common">Chinese chestnut</name>
    <dbReference type="NCBI Taxonomy" id="60419"/>
    <lineage>
        <taxon>Eukaryota</taxon>
        <taxon>Viridiplantae</taxon>
        <taxon>Streptophyta</taxon>
        <taxon>Embryophyta</taxon>
        <taxon>Tracheophyta</taxon>
        <taxon>Spermatophyta</taxon>
        <taxon>Magnoliopsida</taxon>
        <taxon>eudicotyledons</taxon>
        <taxon>Gunneridae</taxon>
        <taxon>Pentapetalae</taxon>
        <taxon>rosids</taxon>
        <taxon>fabids</taxon>
        <taxon>Fagales</taxon>
        <taxon>Fagaceae</taxon>
        <taxon>Castanea</taxon>
    </lineage>
</organism>
<name>A0A8J4QA73_9ROSI</name>
<dbReference type="Proteomes" id="UP000737018">
    <property type="component" value="Unassembled WGS sequence"/>
</dbReference>
<dbReference type="OrthoDB" id="941679at2759"/>
<evidence type="ECO:0000256" key="6">
    <source>
        <dbReference type="ARBA" id="ARBA00033335"/>
    </source>
</evidence>
<evidence type="ECO:0000256" key="1">
    <source>
        <dbReference type="ARBA" id="ARBA00000382"/>
    </source>
</evidence>
<evidence type="ECO:0000313" key="11">
    <source>
        <dbReference type="Proteomes" id="UP000737018"/>
    </source>
</evidence>
<dbReference type="EMBL" id="JRKL02006168">
    <property type="protein sequence ID" value="KAF3949350.1"/>
    <property type="molecule type" value="Genomic_DNA"/>
</dbReference>
<proteinExistence type="inferred from homology"/>